<dbReference type="Proteomes" id="UP000290565">
    <property type="component" value="Unassembled WGS sequence"/>
</dbReference>
<dbReference type="Pfam" id="PF00072">
    <property type="entry name" value="Response_reg"/>
    <property type="match status" value="1"/>
</dbReference>
<dbReference type="AlphaFoldDB" id="A0A4Q0SPL7"/>
<keyword evidence="1 4" id="KW-0597">Phosphoprotein</keyword>
<keyword evidence="6" id="KW-0238">DNA-binding</keyword>
<protein>
    <submittedName>
        <fullName evidence="6">DNA-binding protein</fullName>
    </submittedName>
</protein>
<evidence type="ECO:0000313" key="6">
    <source>
        <dbReference type="EMBL" id="RXH41667.1"/>
    </source>
</evidence>
<keyword evidence="2" id="KW-0805">Transcription regulation</keyword>
<dbReference type="SMART" id="SM00448">
    <property type="entry name" value="REC"/>
    <property type="match status" value="1"/>
</dbReference>
<dbReference type="SUPFAM" id="SSF52172">
    <property type="entry name" value="CheY-like"/>
    <property type="match status" value="1"/>
</dbReference>
<dbReference type="PANTHER" id="PTHR44591:SF3">
    <property type="entry name" value="RESPONSE REGULATORY DOMAIN-CONTAINING PROTEIN"/>
    <property type="match status" value="1"/>
</dbReference>
<dbReference type="GO" id="GO:0000160">
    <property type="term" value="P:phosphorelay signal transduction system"/>
    <property type="evidence" value="ECO:0007669"/>
    <property type="project" value="InterPro"/>
</dbReference>
<dbReference type="InterPro" id="IPR001789">
    <property type="entry name" value="Sig_transdc_resp-reg_receiver"/>
</dbReference>
<sequence>MSTSERTFVEDDPLIREFVVEALREAGYHVIHASTGEEALAWCKRHVADVLVTDVKLPGQVDGWQIAERCREQDPDLPVIYATGFSPAKPRPVPGSRIAKKPFHPEEIVRTIRELGEEKGAPPG</sequence>
<comment type="caution">
    <text evidence="6">The sequence shown here is derived from an EMBL/GenBank/DDBJ whole genome shotgun (WGS) entry which is preliminary data.</text>
</comment>
<gene>
    <name evidence="6" type="ORF">XH94_06695</name>
</gene>
<reference evidence="6 7" key="1">
    <citation type="submission" date="2015-04" db="EMBL/GenBank/DDBJ databases">
        <title>Comparative genomics of rhizobia nodulating Arachis hypogaea in China.</title>
        <authorList>
            <person name="Li Y."/>
        </authorList>
    </citation>
    <scope>NUCLEOTIDE SEQUENCE [LARGE SCALE GENOMIC DNA]</scope>
    <source>
        <strain evidence="6 7">CCBAU 51787</strain>
    </source>
</reference>
<evidence type="ECO:0000259" key="5">
    <source>
        <dbReference type="PROSITE" id="PS50110"/>
    </source>
</evidence>
<accession>A0A4Q0SPL7</accession>
<dbReference type="Gene3D" id="3.40.50.2300">
    <property type="match status" value="1"/>
</dbReference>
<dbReference type="InterPro" id="IPR050595">
    <property type="entry name" value="Bact_response_regulator"/>
</dbReference>
<dbReference type="CDD" id="cd00156">
    <property type="entry name" value="REC"/>
    <property type="match status" value="1"/>
</dbReference>
<dbReference type="RefSeq" id="WP_206734288.1">
    <property type="nucleotide sequence ID" value="NZ_LBJM01000014.1"/>
</dbReference>
<feature type="domain" description="Response regulatory" evidence="5">
    <location>
        <begin position="5"/>
        <end position="116"/>
    </location>
</feature>
<dbReference type="PANTHER" id="PTHR44591">
    <property type="entry name" value="STRESS RESPONSE REGULATOR PROTEIN 1"/>
    <property type="match status" value="1"/>
</dbReference>
<keyword evidence="3" id="KW-0804">Transcription</keyword>
<dbReference type="GO" id="GO:0003677">
    <property type="term" value="F:DNA binding"/>
    <property type="evidence" value="ECO:0007669"/>
    <property type="project" value="UniProtKB-KW"/>
</dbReference>
<organism evidence="6 7">
    <name type="scientific">Bradyrhizobium zhanjiangense</name>
    <dbReference type="NCBI Taxonomy" id="1325107"/>
    <lineage>
        <taxon>Bacteria</taxon>
        <taxon>Pseudomonadati</taxon>
        <taxon>Pseudomonadota</taxon>
        <taxon>Alphaproteobacteria</taxon>
        <taxon>Hyphomicrobiales</taxon>
        <taxon>Nitrobacteraceae</taxon>
        <taxon>Bradyrhizobium</taxon>
    </lineage>
</organism>
<name>A0A4Q0SPL7_9BRAD</name>
<feature type="modified residue" description="4-aspartylphosphate" evidence="4">
    <location>
        <position position="54"/>
    </location>
</feature>
<dbReference type="EMBL" id="LBJM01000014">
    <property type="protein sequence ID" value="RXH41667.1"/>
    <property type="molecule type" value="Genomic_DNA"/>
</dbReference>
<dbReference type="PROSITE" id="PS50110">
    <property type="entry name" value="RESPONSE_REGULATORY"/>
    <property type="match status" value="1"/>
</dbReference>
<evidence type="ECO:0000256" key="3">
    <source>
        <dbReference type="ARBA" id="ARBA00023163"/>
    </source>
</evidence>
<evidence type="ECO:0000313" key="7">
    <source>
        <dbReference type="Proteomes" id="UP000290565"/>
    </source>
</evidence>
<proteinExistence type="predicted"/>
<evidence type="ECO:0000256" key="1">
    <source>
        <dbReference type="ARBA" id="ARBA00022553"/>
    </source>
</evidence>
<dbReference type="InterPro" id="IPR011006">
    <property type="entry name" value="CheY-like_superfamily"/>
</dbReference>
<evidence type="ECO:0000256" key="2">
    <source>
        <dbReference type="ARBA" id="ARBA00023015"/>
    </source>
</evidence>
<evidence type="ECO:0000256" key="4">
    <source>
        <dbReference type="PROSITE-ProRule" id="PRU00169"/>
    </source>
</evidence>